<comment type="caution">
    <text evidence="1">The sequence shown here is derived from an EMBL/GenBank/DDBJ whole genome shotgun (WGS) entry which is preliminary data.</text>
</comment>
<sequence>MCGESTDTECRCVQLNSEGGKSLFPGTTYLRLGHKTPSSESKCSFGPVGAPHPVTIRSDIPPTLPAGSIIRSPSQTQSTKIEAADHPMPMGSFIDFAPQLSYPYPYFHGAGQLPLQQFTMPPSDRCERLIPQKYCIGMALSSGRSDCLESLFSLALPGDQPCQRAFWTPRTGPTQPLLDREPDLNQDFEHPDSPENIRDVLLGPLSLDRSLESNGLAFLLYSHAKWMSQFLFEPLRVAYLSRDYVIGTYNRGGVSRWKLDLLANNAYVITESTEYSLENTPSFFTVYSCILGILNEAASRVENSRELDREYALNAMENTYELVSSLCKVASLSCVLSVMQVVTPVFRRACPDSLVGLVNLPNLLATINIPLQYYGTLDVLLSVLTGRPMFFRYDVEFTPNTPESLFLREDGPGLRWLYGVPDRLLLTFAKMNALFEDFGSCVTGEIVDELEQEIKSVVPVVSTSTEPALTLGRVVVQQCWCLAALIYLYMASPCILG</sequence>
<evidence type="ECO:0000313" key="2">
    <source>
        <dbReference type="Proteomes" id="UP000663846"/>
    </source>
</evidence>
<dbReference type="AlphaFoldDB" id="A0A8H3AY05"/>
<proteinExistence type="predicted"/>
<protein>
    <submittedName>
        <fullName evidence="1">Uncharacterized protein</fullName>
    </submittedName>
</protein>
<reference evidence="1" key="1">
    <citation type="submission" date="2021-01" db="EMBL/GenBank/DDBJ databases">
        <authorList>
            <person name="Kaushik A."/>
        </authorList>
    </citation>
    <scope>NUCLEOTIDE SEQUENCE</scope>
    <source>
        <strain evidence="1">AG1-1C</strain>
    </source>
</reference>
<evidence type="ECO:0000313" key="1">
    <source>
        <dbReference type="EMBL" id="CAE6443261.1"/>
    </source>
</evidence>
<gene>
    <name evidence="1" type="ORF">RDB_LOCUS133684</name>
</gene>
<dbReference type="EMBL" id="CAJMWS010000424">
    <property type="protein sequence ID" value="CAE6443261.1"/>
    <property type="molecule type" value="Genomic_DNA"/>
</dbReference>
<name>A0A8H3AY05_9AGAM</name>
<accession>A0A8H3AY05</accession>
<organism evidence="1 2">
    <name type="scientific">Rhizoctonia solani</name>
    <dbReference type="NCBI Taxonomy" id="456999"/>
    <lineage>
        <taxon>Eukaryota</taxon>
        <taxon>Fungi</taxon>
        <taxon>Dikarya</taxon>
        <taxon>Basidiomycota</taxon>
        <taxon>Agaricomycotina</taxon>
        <taxon>Agaricomycetes</taxon>
        <taxon>Cantharellales</taxon>
        <taxon>Ceratobasidiaceae</taxon>
        <taxon>Rhizoctonia</taxon>
    </lineage>
</organism>
<dbReference type="Proteomes" id="UP000663846">
    <property type="component" value="Unassembled WGS sequence"/>
</dbReference>